<evidence type="ECO:0000313" key="2">
    <source>
        <dbReference type="EMBL" id="CAL1282347.1"/>
    </source>
</evidence>
<dbReference type="Proteomes" id="UP001497382">
    <property type="component" value="Unassembled WGS sequence"/>
</dbReference>
<feature type="compositionally biased region" description="Polar residues" evidence="1">
    <location>
        <begin position="147"/>
        <end position="160"/>
    </location>
</feature>
<dbReference type="AlphaFoldDB" id="A0AAV2AF96"/>
<protein>
    <submittedName>
        <fullName evidence="2">Uncharacterized protein</fullName>
    </submittedName>
</protein>
<dbReference type="EMBL" id="CAXIEN010000155">
    <property type="protein sequence ID" value="CAL1282347.1"/>
    <property type="molecule type" value="Genomic_DNA"/>
</dbReference>
<feature type="compositionally biased region" description="Acidic residues" evidence="1">
    <location>
        <begin position="129"/>
        <end position="144"/>
    </location>
</feature>
<feature type="region of interest" description="Disordered" evidence="1">
    <location>
        <begin position="108"/>
        <end position="172"/>
    </location>
</feature>
<keyword evidence="3" id="KW-1185">Reference proteome</keyword>
<reference evidence="2 3" key="1">
    <citation type="submission" date="2024-04" db="EMBL/GenBank/DDBJ databases">
        <authorList>
            <person name="Rising A."/>
            <person name="Reimegard J."/>
            <person name="Sonavane S."/>
            <person name="Akerstrom W."/>
            <person name="Nylinder S."/>
            <person name="Hedman E."/>
            <person name="Kallberg Y."/>
        </authorList>
    </citation>
    <scope>NUCLEOTIDE SEQUENCE [LARGE SCALE GENOMIC DNA]</scope>
</reference>
<feature type="compositionally biased region" description="Polar residues" evidence="1">
    <location>
        <begin position="108"/>
        <end position="119"/>
    </location>
</feature>
<gene>
    <name evidence="2" type="ORF">LARSCL_LOCUS12045</name>
</gene>
<organism evidence="2 3">
    <name type="scientific">Larinioides sclopetarius</name>
    <dbReference type="NCBI Taxonomy" id="280406"/>
    <lineage>
        <taxon>Eukaryota</taxon>
        <taxon>Metazoa</taxon>
        <taxon>Ecdysozoa</taxon>
        <taxon>Arthropoda</taxon>
        <taxon>Chelicerata</taxon>
        <taxon>Arachnida</taxon>
        <taxon>Araneae</taxon>
        <taxon>Araneomorphae</taxon>
        <taxon>Entelegynae</taxon>
        <taxon>Araneoidea</taxon>
        <taxon>Araneidae</taxon>
        <taxon>Larinioides</taxon>
    </lineage>
</organism>
<sequence>MTLRTSELSLSIFHNCKHWATSKRFVSFATIVKQSTSACTSEKFTQTDSTITGLPCTPSKISISTLTDDKICKVTRPPKKKKVKRAPIQSNENAHVCQNAANIESTPEKILSSNSTPQLSDISTGDSTDSTDDYIDYDPEESIEDIAQNSKSQHPTTISENPHRWSFKTIKT</sequence>
<proteinExistence type="predicted"/>
<comment type="caution">
    <text evidence="2">The sequence shown here is derived from an EMBL/GenBank/DDBJ whole genome shotgun (WGS) entry which is preliminary data.</text>
</comment>
<name>A0AAV2AF96_9ARAC</name>
<evidence type="ECO:0000313" key="3">
    <source>
        <dbReference type="Proteomes" id="UP001497382"/>
    </source>
</evidence>
<evidence type="ECO:0000256" key="1">
    <source>
        <dbReference type="SAM" id="MobiDB-lite"/>
    </source>
</evidence>
<accession>A0AAV2AF96</accession>